<name>A0ABR1BZ18_NECAM</name>
<gene>
    <name evidence="3" type="primary">Necator_chrI.g3939</name>
    <name evidence="3" type="ORF">RB195_007810</name>
</gene>
<evidence type="ECO:0000313" key="3">
    <source>
        <dbReference type="EMBL" id="KAK6731574.1"/>
    </source>
</evidence>
<evidence type="ECO:0000256" key="1">
    <source>
        <dbReference type="SAM" id="MobiDB-lite"/>
    </source>
</evidence>
<feature type="compositionally biased region" description="Basic and acidic residues" evidence="1">
    <location>
        <begin position="213"/>
        <end position="223"/>
    </location>
</feature>
<evidence type="ECO:0000256" key="2">
    <source>
        <dbReference type="SAM" id="Phobius"/>
    </source>
</evidence>
<feature type="compositionally biased region" description="Polar residues" evidence="1">
    <location>
        <begin position="97"/>
        <end position="108"/>
    </location>
</feature>
<feature type="compositionally biased region" description="Low complexity" evidence="1">
    <location>
        <begin position="201"/>
        <end position="212"/>
    </location>
</feature>
<feature type="transmembrane region" description="Helical" evidence="2">
    <location>
        <begin position="12"/>
        <end position="29"/>
    </location>
</feature>
<feature type="compositionally biased region" description="Polar residues" evidence="1">
    <location>
        <begin position="178"/>
        <end position="200"/>
    </location>
</feature>
<sequence length="223" mass="24756">MNYEPGKKTEYVVLLIIQFFFFLFLFVNCTRKQKGDHKSPTSDVSSDRVGIEHVEKKESLTTARPSTDEQSRLSANTEMKGKVTKIKLRDLADEPSLSRSKLQGSSDLQDSEKVDSRPDSKEESTQSSKKEPQTKPHESQDKIIDVNQTAQAALPIMDGTEPTQNPESNEIEKKTEETPLSSVTERTTGPSTSVLGTTSDTQTLNTMTQNTQAEHHDSAPPSL</sequence>
<evidence type="ECO:0000313" key="4">
    <source>
        <dbReference type="Proteomes" id="UP001303046"/>
    </source>
</evidence>
<proteinExistence type="predicted"/>
<reference evidence="3 4" key="1">
    <citation type="submission" date="2023-08" db="EMBL/GenBank/DDBJ databases">
        <title>A Necator americanus chromosomal reference genome.</title>
        <authorList>
            <person name="Ilik V."/>
            <person name="Petrzelkova K.J."/>
            <person name="Pardy F."/>
            <person name="Fuh T."/>
            <person name="Niatou-Singa F.S."/>
            <person name="Gouil Q."/>
            <person name="Baker L."/>
            <person name="Ritchie M.E."/>
            <person name="Jex A.R."/>
            <person name="Gazzola D."/>
            <person name="Li H."/>
            <person name="Toshio Fujiwara R."/>
            <person name="Zhan B."/>
            <person name="Aroian R.V."/>
            <person name="Pafco B."/>
            <person name="Schwarz E.M."/>
        </authorList>
    </citation>
    <scope>NUCLEOTIDE SEQUENCE [LARGE SCALE GENOMIC DNA]</scope>
    <source>
        <strain evidence="3 4">Aroian</strain>
        <tissue evidence="3">Whole animal</tissue>
    </source>
</reference>
<keyword evidence="2" id="KW-0812">Transmembrane</keyword>
<organism evidence="3 4">
    <name type="scientific">Necator americanus</name>
    <name type="common">Human hookworm</name>
    <dbReference type="NCBI Taxonomy" id="51031"/>
    <lineage>
        <taxon>Eukaryota</taxon>
        <taxon>Metazoa</taxon>
        <taxon>Ecdysozoa</taxon>
        <taxon>Nematoda</taxon>
        <taxon>Chromadorea</taxon>
        <taxon>Rhabditida</taxon>
        <taxon>Rhabditina</taxon>
        <taxon>Rhabditomorpha</taxon>
        <taxon>Strongyloidea</taxon>
        <taxon>Ancylostomatidae</taxon>
        <taxon>Bunostominae</taxon>
        <taxon>Necator</taxon>
    </lineage>
</organism>
<comment type="caution">
    <text evidence="3">The sequence shown here is derived from an EMBL/GenBank/DDBJ whole genome shotgun (WGS) entry which is preliminary data.</text>
</comment>
<keyword evidence="2" id="KW-1133">Transmembrane helix</keyword>
<dbReference type="EMBL" id="JAVFWL010000001">
    <property type="protein sequence ID" value="KAK6731574.1"/>
    <property type="molecule type" value="Genomic_DNA"/>
</dbReference>
<protein>
    <submittedName>
        <fullName evidence="3">Uncharacterized protein</fullName>
    </submittedName>
</protein>
<keyword evidence="4" id="KW-1185">Reference proteome</keyword>
<keyword evidence="2" id="KW-0472">Membrane</keyword>
<accession>A0ABR1BZ18</accession>
<dbReference type="Proteomes" id="UP001303046">
    <property type="component" value="Unassembled WGS sequence"/>
</dbReference>
<feature type="compositionally biased region" description="Basic and acidic residues" evidence="1">
    <location>
        <begin position="110"/>
        <end position="144"/>
    </location>
</feature>
<feature type="compositionally biased region" description="Basic and acidic residues" evidence="1">
    <location>
        <begin position="36"/>
        <end position="59"/>
    </location>
</feature>
<feature type="region of interest" description="Disordered" evidence="1">
    <location>
        <begin position="33"/>
        <end position="223"/>
    </location>
</feature>